<dbReference type="AlphaFoldDB" id="A0A163JVJ6"/>
<reference evidence="2" key="1">
    <citation type="submission" date="2016-04" db="EMBL/GenBank/DDBJ databases">
        <authorList>
            <person name="Evans L.H."/>
            <person name="Alamgir A."/>
            <person name="Owens N."/>
            <person name="Weber N.D."/>
            <person name="Virtaneva K."/>
            <person name="Barbian K."/>
            <person name="Babar A."/>
            <person name="Rosenke K."/>
        </authorList>
    </citation>
    <scope>NUCLEOTIDE SEQUENCE [LARGE SCALE GENOMIC DNA]</scope>
    <source>
        <strain evidence="2">CBS 101.48</strain>
    </source>
</reference>
<gene>
    <name evidence="2" type="primary">ABSGL_09189.1 scaffold 10682</name>
</gene>
<evidence type="ECO:0008006" key="4">
    <source>
        <dbReference type="Google" id="ProtNLM"/>
    </source>
</evidence>
<proteinExistence type="predicted"/>
<keyword evidence="1" id="KW-1133">Transmembrane helix</keyword>
<organism evidence="2">
    <name type="scientific">Absidia glauca</name>
    <name type="common">Pin mould</name>
    <dbReference type="NCBI Taxonomy" id="4829"/>
    <lineage>
        <taxon>Eukaryota</taxon>
        <taxon>Fungi</taxon>
        <taxon>Fungi incertae sedis</taxon>
        <taxon>Mucoromycota</taxon>
        <taxon>Mucoromycotina</taxon>
        <taxon>Mucoromycetes</taxon>
        <taxon>Mucorales</taxon>
        <taxon>Cunninghamellaceae</taxon>
        <taxon>Absidia</taxon>
    </lineage>
</organism>
<sequence>MTSYRPFQLYLFFIGFFIPLAWFVGSTEKTCCCCYAPVEDEKRTSEDAQKRQADEKWRKRNRIAATLFLIICIVAAVLIMIFKPQTVGLLTSNTSAETSSASKTATRPGVPVDGSSTWGDAAAGIGITSITE</sequence>
<dbReference type="OrthoDB" id="2285020at2759"/>
<name>A0A163JVJ6_ABSGL</name>
<evidence type="ECO:0000313" key="2">
    <source>
        <dbReference type="EMBL" id="SAM03371.1"/>
    </source>
</evidence>
<feature type="transmembrane region" description="Helical" evidence="1">
    <location>
        <begin position="6"/>
        <end position="25"/>
    </location>
</feature>
<accession>A0A163JVJ6</accession>
<keyword evidence="1" id="KW-0812">Transmembrane</keyword>
<evidence type="ECO:0000313" key="3">
    <source>
        <dbReference type="Proteomes" id="UP000078561"/>
    </source>
</evidence>
<dbReference type="InParanoid" id="A0A163JVJ6"/>
<dbReference type="EMBL" id="LT554077">
    <property type="protein sequence ID" value="SAM03371.1"/>
    <property type="molecule type" value="Genomic_DNA"/>
</dbReference>
<dbReference type="OMA" id="WKKRCRI"/>
<dbReference type="Proteomes" id="UP000078561">
    <property type="component" value="Unassembled WGS sequence"/>
</dbReference>
<evidence type="ECO:0000256" key="1">
    <source>
        <dbReference type="SAM" id="Phobius"/>
    </source>
</evidence>
<keyword evidence="1" id="KW-0472">Membrane</keyword>
<keyword evidence="3" id="KW-1185">Reference proteome</keyword>
<feature type="transmembrane region" description="Helical" evidence="1">
    <location>
        <begin position="63"/>
        <end position="82"/>
    </location>
</feature>
<protein>
    <recommendedName>
        <fullName evidence="4">Transmembrane protein</fullName>
    </recommendedName>
</protein>